<keyword evidence="7" id="KW-1003">Cell membrane</keyword>
<evidence type="ECO:0000313" key="9">
    <source>
        <dbReference type="Proteomes" id="UP000676325"/>
    </source>
</evidence>
<evidence type="ECO:0000313" key="8">
    <source>
        <dbReference type="EMBL" id="MBR7828333.1"/>
    </source>
</evidence>
<dbReference type="InterPro" id="IPR002033">
    <property type="entry name" value="TatC"/>
</dbReference>
<evidence type="ECO:0000256" key="6">
    <source>
        <dbReference type="ARBA" id="ARBA00023136"/>
    </source>
</evidence>
<feature type="transmembrane region" description="Helical" evidence="7">
    <location>
        <begin position="175"/>
        <end position="199"/>
    </location>
</feature>
<dbReference type="HAMAP" id="MF_00902">
    <property type="entry name" value="TatC"/>
    <property type="match status" value="1"/>
</dbReference>
<comment type="similarity">
    <text evidence="7">Belongs to the TatC family.</text>
</comment>
<comment type="function">
    <text evidence="7">Part of the twin-arginine translocation (Tat) system that transports large folded proteins containing a characteristic twin-arginine motif in their signal peptide across membranes. Together with TatB, TatC is part of a receptor directly interacting with Tat signal peptides.</text>
</comment>
<keyword evidence="4 7" id="KW-1133">Transmembrane helix</keyword>
<keyword evidence="3 7" id="KW-0653">Protein transport</keyword>
<evidence type="ECO:0000256" key="2">
    <source>
        <dbReference type="ARBA" id="ARBA00022692"/>
    </source>
</evidence>
<dbReference type="PRINTS" id="PR01840">
    <property type="entry name" value="TATCFAMILY"/>
</dbReference>
<comment type="subcellular location">
    <subcellularLocation>
        <location evidence="7">Cell membrane</location>
        <topology evidence="7">Multi-pass membrane protein</topology>
    </subcellularLocation>
    <subcellularLocation>
        <location evidence="1">Membrane</location>
        <topology evidence="1">Multi-pass membrane protein</topology>
    </subcellularLocation>
</comment>
<gene>
    <name evidence="7 8" type="primary">tatC</name>
    <name evidence="8" type="ORF">KDK95_18625</name>
</gene>
<keyword evidence="7" id="KW-0813">Transport</keyword>
<keyword evidence="9" id="KW-1185">Reference proteome</keyword>
<feature type="transmembrane region" description="Helical" evidence="7">
    <location>
        <begin position="234"/>
        <end position="254"/>
    </location>
</feature>
<proteinExistence type="inferred from homology"/>
<feature type="transmembrane region" description="Helical" evidence="7">
    <location>
        <begin position="92"/>
        <end position="114"/>
    </location>
</feature>
<dbReference type="Proteomes" id="UP000676325">
    <property type="component" value="Unassembled WGS sequence"/>
</dbReference>
<dbReference type="GO" id="GO:0043953">
    <property type="term" value="P:protein transport by the Tat complex"/>
    <property type="evidence" value="ECO:0007669"/>
    <property type="project" value="UniProtKB-UniRule"/>
</dbReference>
<dbReference type="GO" id="GO:0065002">
    <property type="term" value="P:intracellular protein transmembrane transport"/>
    <property type="evidence" value="ECO:0007669"/>
    <property type="project" value="TreeGrafter"/>
</dbReference>
<dbReference type="AlphaFoldDB" id="A0A941ED94"/>
<evidence type="ECO:0000256" key="4">
    <source>
        <dbReference type="ARBA" id="ARBA00022989"/>
    </source>
</evidence>
<keyword evidence="5 7" id="KW-0811">Translocation</keyword>
<accession>A0A941ED94</accession>
<sequence length="296" mass="32056">MARTGRSADDAERMPLVEHIRELRNRLMKAALAIIIGAALGFVFRNQVLHALETPVCSIKGVHGVGQKTAACPNGAIVYQGPTAQVSLSFKIAMYVGIVVASPVWLYQVWAFLAPGLYKKEKKYSLSFIGAAVPLFAAGVVVCYYLFPVIMQVLLTFLSGAGGSTLLDASQYMTFILQMMMVFGVSFVLPLVLVLFNFIGILSSKAMRKHWRVIVLVIFVFGAIAVPTGDPFGMTALAAPICVLYFAAVGVSELNDRRRARRRAAMPGANLSPDEATDLDLRPAPVEKASSLEDIL</sequence>
<evidence type="ECO:0000256" key="3">
    <source>
        <dbReference type="ARBA" id="ARBA00022927"/>
    </source>
</evidence>
<keyword evidence="2 7" id="KW-0812">Transmembrane</keyword>
<dbReference type="NCBIfam" id="TIGR00945">
    <property type="entry name" value="tatC"/>
    <property type="match status" value="1"/>
</dbReference>
<feature type="transmembrane region" description="Helical" evidence="7">
    <location>
        <begin position="211"/>
        <end position="228"/>
    </location>
</feature>
<dbReference type="PANTHER" id="PTHR30371:SF0">
    <property type="entry name" value="SEC-INDEPENDENT PROTEIN TRANSLOCASE PROTEIN TATC, CHLOROPLASTIC-RELATED"/>
    <property type="match status" value="1"/>
</dbReference>
<reference evidence="8" key="1">
    <citation type="submission" date="2021-04" db="EMBL/GenBank/DDBJ databases">
        <title>Genome based classification of Actinospica acidithermotolerans sp. nov., an actinobacterium isolated from an Indonesian hot spring.</title>
        <authorList>
            <person name="Kusuma A.B."/>
            <person name="Putra K.E."/>
            <person name="Nafisah S."/>
            <person name="Loh J."/>
            <person name="Nouioui I."/>
            <person name="Goodfellow M."/>
        </authorList>
    </citation>
    <scope>NUCLEOTIDE SEQUENCE</scope>
    <source>
        <strain evidence="8">MGRD01-02</strain>
    </source>
</reference>
<dbReference type="Pfam" id="PF00902">
    <property type="entry name" value="TatC"/>
    <property type="match status" value="1"/>
</dbReference>
<comment type="subunit">
    <text evidence="7">The Tat system comprises two distinct complexes: a TatABC complex, containing multiple copies of TatA, TatB and TatC subunits, and a separate TatA complex, containing only TatA subunits. Substrates initially bind to the TatABC complex, which probably triggers association of the separate TatA complex to form the active translocon.</text>
</comment>
<feature type="transmembrane region" description="Helical" evidence="7">
    <location>
        <begin position="27"/>
        <end position="44"/>
    </location>
</feature>
<evidence type="ECO:0000256" key="1">
    <source>
        <dbReference type="ARBA" id="ARBA00004141"/>
    </source>
</evidence>
<dbReference type="GO" id="GO:0033281">
    <property type="term" value="C:TAT protein transport complex"/>
    <property type="evidence" value="ECO:0007669"/>
    <property type="project" value="UniProtKB-UniRule"/>
</dbReference>
<comment type="caution">
    <text evidence="8">The sequence shown here is derived from an EMBL/GenBank/DDBJ whole genome shotgun (WGS) entry which is preliminary data.</text>
</comment>
<feature type="transmembrane region" description="Helical" evidence="7">
    <location>
        <begin position="126"/>
        <end position="155"/>
    </location>
</feature>
<dbReference type="EMBL" id="JAGSOH010000054">
    <property type="protein sequence ID" value="MBR7828333.1"/>
    <property type="molecule type" value="Genomic_DNA"/>
</dbReference>
<name>A0A941ED94_9ACTN</name>
<dbReference type="RefSeq" id="WP_212519469.1">
    <property type="nucleotide sequence ID" value="NZ_JAGSOH010000054.1"/>
</dbReference>
<dbReference type="PANTHER" id="PTHR30371">
    <property type="entry name" value="SEC-INDEPENDENT PROTEIN TRANSLOCASE PROTEIN TATC"/>
    <property type="match status" value="1"/>
</dbReference>
<evidence type="ECO:0000256" key="7">
    <source>
        <dbReference type="HAMAP-Rule" id="MF_00902"/>
    </source>
</evidence>
<protein>
    <recommendedName>
        <fullName evidence="7">Sec-independent protein translocase protein TatC</fullName>
    </recommendedName>
</protein>
<dbReference type="GO" id="GO:0009977">
    <property type="term" value="F:proton motive force dependent protein transmembrane transporter activity"/>
    <property type="evidence" value="ECO:0007669"/>
    <property type="project" value="TreeGrafter"/>
</dbReference>
<keyword evidence="6 7" id="KW-0472">Membrane</keyword>
<evidence type="ECO:0000256" key="5">
    <source>
        <dbReference type="ARBA" id="ARBA00023010"/>
    </source>
</evidence>
<organism evidence="8 9">
    <name type="scientific">Actinospica acidithermotolerans</name>
    <dbReference type="NCBI Taxonomy" id="2828514"/>
    <lineage>
        <taxon>Bacteria</taxon>
        <taxon>Bacillati</taxon>
        <taxon>Actinomycetota</taxon>
        <taxon>Actinomycetes</taxon>
        <taxon>Catenulisporales</taxon>
        <taxon>Actinospicaceae</taxon>
        <taxon>Actinospica</taxon>
    </lineage>
</organism>